<dbReference type="SUPFAM" id="SSF49265">
    <property type="entry name" value="Fibronectin type III"/>
    <property type="match status" value="2"/>
</dbReference>
<dbReference type="InterPro" id="IPR003961">
    <property type="entry name" value="FN3_dom"/>
</dbReference>
<dbReference type="InterPro" id="IPR003598">
    <property type="entry name" value="Ig_sub2"/>
</dbReference>
<comment type="similarity">
    <text evidence="1">Belongs to the type I cytokine receptor family. Type 3 subfamily.</text>
</comment>
<keyword evidence="2" id="KW-0732">Signal</keyword>
<protein>
    <submittedName>
        <fullName evidence="7">Ciliary neurotrophic factor receptor subunit alpha</fullName>
    </submittedName>
</protein>
<evidence type="ECO:0000256" key="3">
    <source>
        <dbReference type="ARBA" id="ARBA00023180"/>
    </source>
</evidence>
<dbReference type="InterPro" id="IPR003599">
    <property type="entry name" value="Ig_sub"/>
</dbReference>
<dbReference type="SUPFAM" id="SSF48726">
    <property type="entry name" value="Immunoglobulin"/>
    <property type="match status" value="2"/>
</dbReference>
<feature type="domain" description="Ig-like" evidence="6">
    <location>
        <begin position="123"/>
        <end position="174"/>
    </location>
</feature>
<proteinExistence type="inferred from homology"/>
<feature type="region of interest" description="Disordered" evidence="5">
    <location>
        <begin position="475"/>
        <end position="502"/>
    </location>
</feature>
<organism evidence="7 8">
    <name type="scientific">Triplophysa rosa</name>
    <name type="common">Cave loach</name>
    <dbReference type="NCBI Taxonomy" id="992332"/>
    <lineage>
        <taxon>Eukaryota</taxon>
        <taxon>Metazoa</taxon>
        <taxon>Chordata</taxon>
        <taxon>Craniata</taxon>
        <taxon>Vertebrata</taxon>
        <taxon>Euteleostomi</taxon>
        <taxon>Actinopterygii</taxon>
        <taxon>Neopterygii</taxon>
        <taxon>Teleostei</taxon>
        <taxon>Ostariophysi</taxon>
        <taxon>Cypriniformes</taxon>
        <taxon>Nemacheilidae</taxon>
        <taxon>Triplophysa</taxon>
    </lineage>
</organism>
<keyword evidence="7" id="KW-0675">Receptor</keyword>
<feature type="compositionally biased region" description="Pro residues" evidence="5">
    <location>
        <begin position="433"/>
        <end position="448"/>
    </location>
</feature>
<dbReference type="GO" id="GO:0004896">
    <property type="term" value="F:cytokine receptor activity"/>
    <property type="evidence" value="ECO:0007669"/>
    <property type="project" value="InterPro"/>
</dbReference>
<keyword evidence="3" id="KW-0325">Glycoprotein</keyword>
<dbReference type="InterPro" id="IPR053073">
    <property type="entry name" value="IL11/IL27_subunit_beta"/>
</dbReference>
<dbReference type="SMART" id="SM00408">
    <property type="entry name" value="IGc2"/>
    <property type="match status" value="2"/>
</dbReference>
<dbReference type="AlphaFoldDB" id="A0A9W7TA27"/>
<evidence type="ECO:0000256" key="4">
    <source>
        <dbReference type="ARBA" id="ARBA00023319"/>
    </source>
</evidence>
<dbReference type="PROSITE" id="PS01354">
    <property type="entry name" value="HEMATOPO_REC_L_F3"/>
    <property type="match status" value="1"/>
</dbReference>
<evidence type="ECO:0000256" key="2">
    <source>
        <dbReference type="ARBA" id="ARBA00022729"/>
    </source>
</evidence>
<dbReference type="Proteomes" id="UP001059041">
    <property type="component" value="Linkage Group LG22"/>
</dbReference>
<evidence type="ECO:0000256" key="5">
    <source>
        <dbReference type="SAM" id="MobiDB-lite"/>
    </source>
</evidence>
<dbReference type="PANTHER" id="PTHR48483">
    <property type="entry name" value="INTERLEUKIN-27 SUBUNIT BETA"/>
    <property type="match status" value="1"/>
</dbReference>
<name>A0A9W7TA27_TRIRA</name>
<evidence type="ECO:0000313" key="7">
    <source>
        <dbReference type="EMBL" id="KAI7792986.1"/>
    </source>
</evidence>
<dbReference type="PROSITE" id="PS50835">
    <property type="entry name" value="IG_LIKE"/>
    <property type="match status" value="2"/>
</dbReference>
<sequence>MTVYVGDMMANVVTSFCCVVLAAVVVVYAQRRSQQGARIQYERIGSDVTMQCGSLDNDASVTWKVNGTDVKARRREEGPRLILLDVDMSSNGVYSCFQNPEGQRRDQINLRVGRARIQYEKIGSDVTLQCGSLDNDASVTWKVNGTDVKARRREEGPRLILMKVDMSSNGLYSCFQNPDGQRRDQINLRVGRKHNQKPLEVHRDEYHKNRCHVKFPEMFSSFPYRVNVTAVNALGRASTAISFEESSIVKPDPPERVVAKPVANNARRLEVTWNSPSSWPDVENFPLKYFLRYRPLIRDQWQHGGYECYKNKADITQRYWIRCGATQPNEKQSALDQWGLLGAVAQNESTLLENKLHKASPSFRLSGTGNIHQGRNVLNLAGSVVLTPLRRWSSLTVPPTLLPTPTLGKSTSSNWRPRTWRPAPGATGAWQSTPPPGWKNPSPLPPPLRATLSQKPPRVHPQLHRERVINILANQRQTAGGASKSRALRGHESAPSARTAFGIPSPARTARLTAVMSVSGTGAERELKGPRCSPTPSRRRRPLGCPVTGFKDSPQPGRRAMTGTFMTWQKRATVKSGYSTHL</sequence>
<dbReference type="InterPro" id="IPR036116">
    <property type="entry name" value="FN3_sf"/>
</dbReference>
<comment type="caution">
    <text evidence="7">The sequence shown here is derived from an EMBL/GenBank/DDBJ whole genome shotgun (WGS) entry which is preliminary data.</text>
</comment>
<dbReference type="SMART" id="SM00409">
    <property type="entry name" value="IG"/>
    <property type="match status" value="2"/>
</dbReference>
<keyword evidence="4" id="KW-0393">Immunoglobulin domain</keyword>
<gene>
    <name evidence="7" type="ORF">IRJ41_000922</name>
</gene>
<evidence type="ECO:0000259" key="6">
    <source>
        <dbReference type="PROSITE" id="PS50835"/>
    </source>
</evidence>
<dbReference type="EMBL" id="JAFHDT010000022">
    <property type="protein sequence ID" value="KAI7792986.1"/>
    <property type="molecule type" value="Genomic_DNA"/>
</dbReference>
<dbReference type="InterPro" id="IPR036179">
    <property type="entry name" value="Ig-like_dom_sf"/>
</dbReference>
<evidence type="ECO:0000313" key="8">
    <source>
        <dbReference type="Proteomes" id="UP001059041"/>
    </source>
</evidence>
<feature type="domain" description="Ig-like" evidence="6">
    <location>
        <begin position="45"/>
        <end position="96"/>
    </location>
</feature>
<reference evidence="7" key="1">
    <citation type="submission" date="2021-02" db="EMBL/GenBank/DDBJ databases">
        <title>Comparative genomics reveals that relaxation of natural selection precedes convergent phenotypic evolution of cavefish.</title>
        <authorList>
            <person name="Peng Z."/>
        </authorList>
    </citation>
    <scope>NUCLEOTIDE SEQUENCE</scope>
    <source>
        <tissue evidence="7">Muscle</tissue>
    </source>
</reference>
<dbReference type="Gene3D" id="2.60.40.10">
    <property type="entry name" value="Immunoglobulins"/>
    <property type="match status" value="4"/>
</dbReference>
<dbReference type="PANTHER" id="PTHR48483:SF1">
    <property type="entry name" value="INTERLEUKIN-12 RECEPTOR SUBUNIT BETA-1-RELATED"/>
    <property type="match status" value="1"/>
</dbReference>
<dbReference type="GO" id="GO:0016020">
    <property type="term" value="C:membrane"/>
    <property type="evidence" value="ECO:0007669"/>
    <property type="project" value="InterPro"/>
</dbReference>
<dbReference type="InterPro" id="IPR007110">
    <property type="entry name" value="Ig-like_dom"/>
</dbReference>
<feature type="region of interest" description="Disordered" evidence="5">
    <location>
        <begin position="518"/>
        <end position="558"/>
    </location>
</feature>
<accession>A0A9W7TA27</accession>
<dbReference type="InterPro" id="IPR013783">
    <property type="entry name" value="Ig-like_fold"/>
</dbReference>
<feature type="compositionally biased region" description="Low complexity" evidence="5">
    <location>
        <begin position="403"/>
        <end position="413"/>
    </location>
</feature>
<keyword evidence="8" id="KW-1185">Reference proteome</keyword>
<dbReference type="CDD" id="cd00063">
    <property type="entry name" value="FN3"/>
    <property type="match status" value="1"/>
</dbReference>
<dbReference type="InterPro" id="IPR003530">
    <property type="entry name" value="Hematopoietin_rcpt_L_F3_CS"/>
</dbReference>
<feature type="region of interest" description="Disordered" evidence="5">
    <location>
        <begin position="403"/>
        <end position="455"/>
    </location>
</feature>
<evidence type="ECO:0000256" key="1">
    <source>
        <dbReference type="ARBA" id="ARBA00010890"/>
    </source>
</evidence>